<reference evidence="3 4" key="1">
    <citation type="submission" date="2016-09" db="EMBL/GenBank/DDBJ databases">
        <title>Alteromonas lipolytica, a new species isolated from sea water.</title>
        <authorList>
            <person name="Wu Y.-H."/>
            <person name="Cheng H."/>
            <person name="Xu X.-W."/>
        </authorList>
    </citation>
    <scope>NUCLEOTIDE SEQUENCE [LARGE SCALE GENOMIC DNA]</scope>
    <source>
        <strain evidence="3 4">JW12</strain>
    </source>
</reference>
<dbReference type="Gene3D" id="2.60.40.10">
    <property type="entry name" value="Immunoglobulins"/>
    <property type="match status" value="3"/>
</dbReference>
<proteinExistence type="predicted"/>
<feature type="region of interest" description="Disordered" evidence="1">
    <location>
        <begin position="155"/>
        <end position="175"/>
    </location>
</feature>
<protein>
    <recommendedName>
        <fullName evidence="2">PKD domain-containing protein</fullName>
    </recommendedName>
</protein>
<evidence type="ECO:0000313" key="3">
    <source>
        <dbReference type="EMBL" id="OFI33079.1"/>
    </source>
</evidence>
<dbReference type="CDD" id="cd00146">
    <property type="entry name" value="PKD"/>
    <property type="match status" value="3"/>
</dbReference>
<dbReference type="PANTHER" id="PTHR36842">
    <property type="entry name" value="PROTEIN TOLB HOMOLOG"/>
    <property type="match status" value="1"/>
</dbReference>
<dbReference type="AlphaFoldDB" id="A0A1E8FAZ3"/>
<dbReference type="Pfam" id="PF18911">
    <property type="entry name" value="PKD_4"/>
    <property type="match status" value="3"/>
</dbReference>
<dbReference type="OrthoDB" id="9790784at2"/>
<dbReference type="InterPro" id="IPR000601">
    <property type="entry name" value="PKD_dom"/>
</dbReference>
<comment type="caution">
    <text evidence="3">The sequence shown here is derived from an EMBL/GenBank/DDBJ whole genome shotgun (WGS) entry which is preliminary data.</text>
</comment>
<feature type="domain" description="PKD" evidence="2">
    <location>
        <begin position="37"/>
        <end position="119"/>
    </location>
</feature>
<dbReference type="FunFam" id="2.60.40.10:FF:000270">
    <property type="entry name" value="Cell surface protein"/>
    <property type="match status" value="3"/>
</dbReference>
<dbReference type="PROSITE" id="PS50093">
    <property type="entry name" value="PKD"/>
    <property type="match status" value="3"/>
</dbReference>
<dbReference type="InterPro" id="IPR035986">
    <property type="entry name" value="PKD_dom_sf"/>
</dbReference>
<feature type="domain" description="PKD" evidence="2">
    <location>
        <begin position="123"/>
        <end position="199"/>
    </location>
</feature>
<organism evidence="3 4">
    <name type="scientific">Alteromonas lipolytica</name>
    <dbReference type="NCBI Taxonomy" id="1856405"/>
    <lineage>
        <taxon>Bacteria</taxon>
        <taxon>Pseudomonadati</taxon>
        <taxon>Pseudomonadota</taxon>
        <taxon>Gammaproteobacteria</taxon>
        <taxon>Alteromonadales</taxon>
        <taxon>Alteromonadaceae</taxon>
        <taxon>Alteromonas/Salinimonas group</taxon>
        <taxon>Alteromonas</taxon>
    </lineage>
</organism>
<dbReference type="InterPro" id="IPR022409">
    <property type="entry name" value="PKD/Chitinase_dom"/>
</dbReference>
<evidence type="ECO:0000259" key="2">
    <source>
        <dbReference type="PROSITE" id="PS50093"/>
    </source>
</evidence>
<name>A0A1E8FAZ3_9ALTE</name>
<evidence type="ECO:0000313" key="4">
    <source>
        <dbReference type="Proteomes" id="UP000176037"/>
    </source>
</evidence>
<dbReference type="SMART" id="SM00089">
    <property type="entry name" value="PKD"/>
    <property type="match status" value="3"/>
</dbReference>
<dbReference type="STRING" id="1856405.BFC17_02070"/>
<sequence length="858" mass="93486">MDITQYPLVTRVTTLTLLLGALSGCDLFNKDDETEAPSASFTVNETSGTAPITITFTDTSDDGSDDIYQWLWEFGDGNTSSLQNPQHDYPIPGTYTVSLTVTSEDGTDTQTRTDLISVEALPPVAAFSVSATTGDAPLTVTFSDDSTQGTGTINQWQWDFGDGNTSTESSPEHTYTASGEYTVSLTVSDEYSSHSSTAEEPIVVLAVPPEAAMEVSATSGDMPFTVTFTDTSSAGSGEITQWLWDFGDGTTSDEANPSHTYTEAGTYSVSLSVTADGSDSVTHEDWIEVVDPYITLTINMRGSEGEDISDVTVLSSDYEIESYSENEYQQLLIRLLPQDNASLLRIALDGYTDALVYFDGAKINQSKDVTFKQLGQGFEVDTTLGGEFVTGDGAKLTVPAYSLQTTDGTIISDTVTLTMTTVDISDALDRNAFPGSFMGEATDLPGEPVEIASYGLVEMTFIYEGETLQLIPGNTMELEVPLFMAQHLGGDTVQEGDSIPFWILDEETGIWMQEGMGEVVTSTTSPTGFALKATTSHFSWFNADAWGYPGAGPVAPGSDLPGEQRSKWCDITINITGPKEGSGLSGRMARTTPGWPYSVITSAFTYYGKPVESRVMSGSYYSFTLSDGLNYSKRSFVCLGEDIELNMTLPDDDKPQFTSWSATLFPKFEEVDGQQTITHNILTVGGGFIQDEDNTVEVYSIAITDGGTRLPEGAEAKYVVEEEDVASTVNVYALLENSYGNTRLDFSLSYVSEQAPTVFYYYLDADLVGKARLSWKTEGADNVDITYFPSSTLEEPTSFIGDLSYEQEGEHKFLLSDYGIESLDGYIQMRWWNQYGEQTYYIELATETQCLTDMCFAQ</sequence>
<dbReference type="SUPFAM" id="SSF49299">
    <property type="entry name" value="PKD domain"/>
    <property type="match status" value="3"/>
</dbReference>
<dbReference type="PANTHER" id="PTHR36842:SF1">
    <property type="entry name" value="PROTEIN TOLB"/>
    <property type="match status" value="1"/>
</dbReference>
<dbReference type="EMBL" id="MJIC01000015">
    <property type="protein sequence ID" value="OFI33079.1"/>
    <property type="molecule type" value="Genomic_DNA"/>
</dbReference>
<gene>
    <name evidence="3" type="ORF">BFC17_02070</name>
</gene>
<feature type="domain" description="PKD" evidence="2">
    <location>
        <begin position="209"/>
        <end position="282"/>
    </location>
</feature>
<accession>A0A1E8FAZ3</accession>
<evidence type="ECO:0000256" key="1">
    <source>
        <dbReference type="SAM" id="MobiDB-lite"/>
    </source>
</evidence>
<dbReference type="RefSeq" id="WP_070177456.1">
    <property type="nucleotide sequence ID" value="NZ_BMJR01000002.1"/>
</dbReference>
<dbReference type="InterPro" id="IPR013783">
    <property type="entry name" value="Ig-like_fold"/>
</dbReference>
<dbReference type="Proteomes" id="UP000176037">
    <property type="component" value="Unassembled WGS sequence"/>
</dbReference>
<keyword evidence="4" id="KW-1185">Reference proteome</keyword>